<evidence type="ECO:0000313" key="2">
    <source>
        <dbReference type="Proteomes" id="UP000828390"/>
    </source>
</evidence>
<reference evidence="1" key="2">
    <citation type="submission" date="2020-11" db="EMBL/GenBank/DDBJ databases">
        <authorList>
            <person name="McCartney M.A."/>
            <person name="Auch B."/>
            <person name="Kono T."/>
            <person name="Mallez S."/>
            <person name="Becker A."/>
            <person name="Gohl D.M."/>
            <person name="Silverstein K.A.T."/>
            <person name="Koren S."/>
            <person name="Bechman K.B."/>
            <person name="Herman A."/>
            <person name="Abrahante J.E."/>
            <person name="Garbe J."/>
        </authorList>
    </citation>
    <scope>NUCLEOTIDE SEQUENCE</scope>
    <source>
        <strain evidence="1">Duluth1</strain>
        <tissue evidence="1">Whole animal</tissue>
    </source>
</reference>
<comment type="caution">
    <text evidence="1">The sequence shown here is derived from an EMBL/GenBank/DDBJ whole genome shotgun (WGS) entry which is preliminary data.</text>
</comment>
<protein>
    <submittedName>
        <fullName evidence="1">Uncharacterized protein</fullName>
    </submittedName>
</protein>
<evidence type="ECO:0000313" key="1">
    <source>
        <dbReference type="EMBL" id="KAH3893324.1"/>
    </source>
</evidence>
<name>A0A9D4S5G5_DREPO</name>
<proteinExistence type="predicted"/>
<sequence length="72" mass="8076">MHVIFIDLHISIFSDRQDPKLQTSASANLWAHCNENYGLKTLKGLSSNSGDKRVRLHPNDLPHKCQGLITPP</sequence>
<reference evidence="1" key="1">
    <citation type="journal article" date="2019" name="bioRxiv">
        <title>The Genome of the Zebra Mussel, Dreissena polymorpha: A Resource for Invasive Species Research.</title>
        <authorList>
            <person name="McCartney M.A."/>
            <person name="Auch B."/>
            <person name="Kono T."/>
            <person name="Mallez S."/>
            <person name="Zhang Y."/>
            <person name="Obille A."/>
            <person name="Becker A."/>
            <person name="Abrahante J.E."/>
            <person name="Garbe J."/>
            <person name="Badalamenti J.P."/>
            <person name="Herman A."/>
            <person name="Mangelson H."/>
            <person name="Liachko I."/>
            <person name="Sullivan S."/>
            <person name="Sone E.D."/>
            <person name="Koren S."/>
            <person name="Silverstein K.A.T."/>
            <person name="Beckman K.B."/>
            <person name="Gohl D.M."/>
        </authorList>
    </citation>
    <scope>NUCLEOTIDE SEQUENCE</scope>
    <source>
        <strain evidence="1">Duluth1</strain>
        <tissue evidence="1">Whole animal</tissue>
    </source>
</reference>
<dbReference type="EMBL" id="JAIWYP010000001">
    <property type="protein sequence ID" value="KAH3893324.1"/>
    <property type="molecule type" value="Genomic_DNA"/>
</dbReference>
<gene>
    <name evidence="1" type="ORF">DPMN_017471</name>
</gene>
<organism evidence="1 2">
    <name type="scientific">Dreissena polymorpha</name>
    <name type="common">Zebra mussel</name>
    <name type="synonym">Mytilus polymorpha</name>
    <dbReference type="NCBI Taxonomy" id="45954"/>
    <lineage>
        <taxon>Eukaryota</taxon>
        <taxon>Metazoa</taxon>
        <taxon>Spiralia</taxon>
        <taxon>Lophotrochozoa</taxon>
        <taxon>Mollusca</taxon>
        <taxon>Bivalvia</taxon>
        <taxon>Autobranchia</taxon>
        <taxon>Heteroconchia</taxon>
        <taxon>Euheterodonta</taxon>
        <taxon>Imparidentia</taxon>
        <taxon>Neoheterodontei</taxon>
        <taxon>Myida</taxon>
        <taxon>Dreissenoidea</taxon>
        <taxon>Dreissenidae</taxon>
        <taxon>Dreissena</taxon>
    </lineage>
</organism>
<accession>A0A9D4S5G5</accession>
<keyword evidence="2" id="KW-1185">Reference proteome</keyword>
<dbReference type="Proteomes" id="UP000828390">
    <property type="component" value="Unassembled WGS sequence"/>
</dbReference>
<dbReference type="AlphaFoldDB" id="A0A9D4S5G5"/>